<reference evidence="1" key="2">
    <citation type="submission" date="2015-02" db="UniProtKB">
        <authorList>
            <consortium name="EnsemblMetazoa"/>
        </authorList>
    </citation>
    <scope>IDENTIFICATION</scope>
</reference>
<dbReference type="PhylomeDB" id="T1IT94"/>
<protein>
    <submittedName>
        <fullName evidence="1">Uncharacterized protein</fullName>
    </submittedName>
</protein>
<name>T1IT94_STRMM</name>
<evidence type="ECO:0000313" key="2">
    <source>
        <dbReference type="Proteomes" id="UP000014500"/>
    </source>
</evidence>
<dbReference type="EMBL" id="JH431476">
    <property type="status" value="NOT_ANNOTATED_CDS"/>
    <property type="molecule type" value="Genomic_DNA"/>
</dbReference>
<dbReference type="Proteomes" id="UP000014500">
    <property type="component" value="Unassembled WGS sequence"/>
</dbReference>
<dbReference type="EnsemblMetazoa" id="SMAR004339-RA">
    <property type="protein sequence ID" value="SMAR004339-PA"/>
    <property type="gene ID" value="SMAR004339"/>
</dbReference>
<dbReference type="STRING" id="126957.T1IT94"/>
<evidence type="ECO:0000313" key="1">
    <source>
        <dbReference type="EnsemblMetazoa" id="SMAR004339-PA"/>
    </source>
</evidence>
<keyword evidence="2" id="KW-1185">Reference proteome</keyword>
<organism evidence="1 2">
    <name type="scientific">Strigamia maritima</name>
    <name type="common">European centipede</name>
    <name type="synonym">Geophilus maritimus</name>
    <dbReference type="NCBI Taxonomy" id="126957"/>
    <lineage>
        <taxon>Eukaryota</taxon>
        <taxon>Metazoa</taxon>
        <taxon>Ecdysozoa</taxon>
        <taxon>Arthropoda</taxon>
        <taxon>Myriapoda</taxon>
        <taxon>Chilopoda</taxon>
        <taxon>Pleurostigmophora</taxon>
        <taxon>Geophilomorpha</taxon>
        <taxon>Linotaeniidae</taxon>
        <taxon>Strigamia</taxon>
    </lineage>
</organism>
<proteinExistence type="predicted"/>
<dbReference type="OMA" id="CGEESSC"/>
<dbReference type="AlphaFoldDB" id="T1IT94"/>
<accession>T1IT94</accession>
<sequence length="722" mass="85389">MKYVKRLKKLAMVKVAVLACNHPDVKNEILVLMKSENYDRKFDEGCGKLKWNEILEKKAELLLGGKFGLPKCLHEDITSLMKPIGLQMLYWAKYVEDNFICYRYLCHKNLNTSHFTSQGTLCKKKAAKDLIKDERFSKVQRYKLACVFCVEGVLKSTENEIKRYAYNLWCKLSRSERQKIYSNCAKESQEMELVRLWTYRFNKNKWKRLTNGKSFWFYGFEKAVESGNLVAVKYCWEKINPRCRDVILLDTAVNLLKRKRNATSDYHKLFVEDMYAAGKKPFVPRDYYIDVLIFLISKMPEAEKKKLYKKDVEINGYSKVLSYLLEWPYQNNFLVTANRLWGDLPERGYAKILLYIVNKIEGSKDRKKKLKCGEESSCNYRVIFREFWRKSPVHYKRYVLSDKMVGVRVFKEGKDILSKLFALENFTPSDTRNIQLVLSCATKEEKENVIFSDDGRNICLKALESGKIKLADLFIQGCSISERKVRQFKEELISCINVSEIHKKFILVDKLSLFDQIVRWVYPIEMQVWEFRKKIASSYKCYIFQQLIFEEQWEKVEQFLTYCFSTEEEMCAFKEREFLQVAGEESHGSLIVNSKWQAAQVLFSWLGLSANGVRELKKRTFFDFAVAKNESFNRNMADKPEQMDLFCRWCFTDSELVKEFEVELRQWRDRSSGEETEFFNGFNLAFEKFLLDFYEDQRGVKRKLEDDVLDGSNKKVKLQAQD</sequence>
<reference evidence="2" key="1">
    <citation type="submission" date="2011-05" db="EMBL/GenBank/DDBJ databases">
        <authorList>
            <person name="Richards S.R."/>
            <person name="Qu J."/>
            <person name="Jiang H."/>
            <person name="Jhangiani S.N."/>
            <person name="Agravi P."/>
            <person name="Goodspeed R."/>
            <person name="Gross S."/>
            <person name="Mandapat C."/>
            <person name="Jackson L."/>
            <person name="Mathew T."/>
            <person name="Pu L."/>
            <person name="Thornton R."/>
            <person name="Saada N."/>
            <person name="Wilczek-Boney K.B."/>
            <person name="Lee S."/>
            <person name="Kovar C."/>
            <person name="Wu Y."/>
            <person name="Scherer S.E."/>
            <person name="Worley K.C."/>
            <person name="Muzny D.M."/>
            <person name="Gibbs R."/>
        </authorList>
    </citation>
    <scope>NUCLEOTIDE SEQUENCE</scope>
    <source>
        <strain evidence="2">Brora</strain>
    </source>
</reference>
<dbReference type="HOGENOM" id="CLU_383256_0_0_1"/>